<dbReference type="OrthoDB" id="1925512at2759"/>
<dbReference type="AlphaFoldDB" id="A0A7J6XEL4"/>
<name>A0A7J6XEL4_THATH</name>
<keyword evidence="2" id="KW-1185">Reference proteome</keyword>
<protein>
    <submittedName>
        <fullName evidence="1">Uncharacterized protein</fullName>
    </submittedName>
</protein>
<organism evidence="1 2">
    <name type="scientific">Thalictrum thalictroides</name>
    <name type="common">Rue-anemone</name>
    <name type="synonym">Anemone thalictroides</name>
    <dbReference type="NCBI Taxonomy" id="46969"/>
    <lineage>
        <taxon>Eukaryota</taxon>
        <taxon>Viridiplantae</taxon>
        <taxon>Streptophyta</taxon>
        <taxon>Embryophyta</taxon>
        <taxon>Tracheophyta</taxon>
        <taxon>Spermatophyta</taxon>
        <taxon>Magnoliopsida</taxon>
        <taxon>Ranunculales</taxon>
        <taxon>Ranunculaceae</taxon>
        <taxon>Thalictroideae</taxon>
        <taxon>Thalictrum</taxon>
    </lineage>
</organism>
<sequence>AEDVFASLSIPLMKLVGLKTKEMALEGRSSTIFMDSSNDDDKDSMFVEWLNNKGRSSTVFVSFVYYFG</sequence>
<accession>A0A7J6XEL4</accession>
<proteinExistence type="predicted"/>
<evidence type="ECO:0000313" key="1">
    <source>
        <dbReference type="EMBL" id="KAF5207963.1"/>
    </source>
</evidence>
<comment type="caution">
    <text evidence="1">The sequence shown here is derived from an EMBL/GenBank/DDBJ whole genome shotgun (WGS) entry which is preliminary data.</text>
</comment>
<feature type="non-terminal residue" evidence="1">
    <location>
        <position position="1"/>
    </location>
</feature>
<evidence type="ECO:0000313" key="2">
    <source>
        <dbReference type="Proteomes" id="UP000554482"/>
    </source>
</evidence>
<reference evidence="1 2" key="1">
    <citation type="submission" date="2020-06" db="EMBL/GenBank/DDBJ databases">
        <title>Transcriptomic and genomic resources for Thalictrum thalictroides and T. hernandezii: Facilitating candidate gene discovery in an emerging model plant lineage.</title>
        <authorList>
            <person name="Arias T."/>
            <person name="Riano-Pachon D.M."/>
            <person name="Di Stilio V.S."/>
        </authorList>
    </citation>
    <scope>NUCLEOTIDE SEQUENCE [LARGE SCALE GENOMIC DNA]</scope>
    <source>
        <strain evidence="2">cv. WT478/WT964</strain>
        <tissue evidence="1">Leaves</tissue>
    </source>
</reference>
<dbReference type="Proteomes" id="UP000554482">
    <property type="component" value="Unassembled WGS sequence"/>
</dbReference>
<gene>
    <name evidence="1" type="ORF">FRX31_002450</name>
</gene>
<dbReference type="EMBL" id="JABWDY010000702">
    <property type="protein sequence ID" value="KAF5207963.1"/>
    <property type="molecule type" value="Genomic_DNA"/>
</dbReference>